<evidence type="ECO:0000313" key="5">
    <source>
        <dbReference type="Proteomes" id="UP000007089"/>
    </source>
</evidence>
<dbReference type="AlphaFoldDB" id="B8JAI8"/>
<evidence type="ECO:0000256" key="2">
    <source>
        <dbReference type="PIRSR" id="PIRSR617939-1"/>
    </source>
</evidence>
<feature type="binding site" evidence="3">
    <location>
        <position position="147"/>
    </location>
    <ligand>
        <name>substrate</name>
    </ligand>
</feature>
<evidence type="ECO:0000256" key="3">
    <source>
        <dbReference type="PIRSR" id="PIRSR617939-2"/>
    </source>
</evidence>
<gene>
    <name evidence="4" type="ordered locus">A2cp1_4170</name>
</gene>
<keyword evidence="1" id="KW-0456">Lyase</keyword>
<dbReference type="PANTHER" id="PTHR12935:SF0">
    <property type="entry name" value="GAMMA-GLUTAMYLCYCLOTRANSFERASE"/>
    <property type="match status" value="1"/>
</dbReference>
<dbReference type="InterPro" id="IPR013024">
    <property type="entry name" value="GGCT-like"/>
</dbReference>
<reference evidence="4" key="1">
    <citation type="submission" date="2009-01" db="EMBL/GenBank/DDBJ databases">
        <title>Complete sequence of Anaeromyxobacter dehalogenans 2CP-1.</title>
        <authorList>
            <consortium name="US DOE Joint Genome Institute"/>
            <person name="Lucas S."/>
            <person name="Copeland A."/>
            <person name="Lapidus A."/>
            <person name="Glavina del Rio T."/>
            <person name="Dalin E."/>
            <person name="Tice H."/>
            <person name="Bruce D."/>
            <person name="Goodwin L."/>
            <person name="Pitluck S."/>
            <person name="Saunders E."/>
            <person name="Brettin T."/>
            <person name="Detter J.C."/>
            <person name="Han C."/>
            <person name="Larimer F."/>
            <person name="Land M."/>
            <person name="Hauser L."/>
            <person name="Kyrpides N."/>
            <person name="Ovchinnikova G."/>
            <person name="Beliaev A.S."/>
            <person name="Richardson P."/>
        </authorList>
    </citation>
    <scope>NUCLEOTIDE SEQUENCE</scope>
    <source>
        <strain evidence="4">2CP-1</strain>
    </source>
</reference>
<evidence type="ECO:0000256" key="1">
    <source>
        <dbReference type="ARBA" id="ARBA00023239"/>
    </source>
</evidence>
<dbReference type="InterPro" id="IPR036568">
    <property type="entry name" value="GGCT-like_sf"/>
</dbReference>
<dbReference type="Proteomes" id="UP000007089">
    <property type="component" value="Chromosome"/>
</dbReference>
<dbReference type="CDD" id="cd06661">
    <property type="entry name" value="GGCT_like"/>
    <property type="match status" value="1"/>
</dbReference>
<evidence type="ECO:0000313" key="4">
    <source>
        <dbReference type="EMBL" id="ACL67487.1"/>
    </source>
</evidence>
<name>B8JAI8_ANAD2</name>
<dbReference type="SUPFAM" id="SSF110857">
    <property type="entry name" value="Gamma-glutamyl cyclotransferase-like"/>
    <property type="match status" value="1"/>
</dbReference>
<dbReference type="HOGENOM" id="CLU_116235_0_0_7"/>
<dbReference type="InterPro" id="IPR017939">
    <property type="entry name" value="G-Glutamylcylcotransferase"/>
</dbReference>
<evidence type="ECO:0008006" key="6">
    <source>
        <dbReference type="Google" id="ProtNLM"/>
    </source>
</evidence>
<dbReference type="Pfam" id="PF13772">
    <property type="entry name" value="AIG2_2"/>
    <property type="match status" value="1"/>
</dbReference>
<dbReference type="Gene3D" id="3.10.490.10">
    <property type="entry name" value="Gamma-glutamyl cyclotransferase-like"/>
    <property type="match status" value="1"/>
</dbReference>
<dbReference type="GO" id="GO:0003839">
    <property type="term" value="F:gamma-glutamylcyclotransferase activity"/>
    <property type="evidence" value="ECO:0007669"/>
    <property type="project" value="InterPro"/>
</dbReference>
<keyword evidence="5" id="KW-1185">Reference proteome</keyword>
<protein>
    <recommendedName>
        <fullName evidence="6">Gamma-glutamylcyclotransferase</fullName>
    </recommendedName>
</protein>
<dbReference type="RefSeq" id="WP_015935204.1">
    <property type="nucleotide sequence ID" value="NC_011891.1"/>
</dbReference>
<dbReference type="EMBL" id="CP001359">
    <property type="protein sequence ID" value="ACL67487.1"/>
    <property type="molecule type" value="Genomic_DNA"/>
</dbReference>
<accession>B8JAI8</accession>
<dbReference type="KEGG" id="acp:A2cp1_4170"/>
<proteinExistence type="predicted"/>
<sequence>MSLPVVGKAHEASAAQPFTWFVYGSSLDPEAFAAWARDHGYAPPDLGQGRPAALPGFRLAFDVVSRFWGGAVASLAEAEGEAVEGLALALPGVARGMVEHKEGVISGLYAPQEVTLRLADGSAARAVAFRAAPDRRLARDAPPSPAYLEAVIRGARAAGLSDAWIRKLEALRPAR</sequence>
<feature type="active site" description="Proton acceptor" evidence="2">
    <location>
        <position position="102"/>
    </location>
</feature>
<organism evidence="4 5">
    <name type="scientific">Anaeromyxobacter dehalogenans (strain ATCC BAA-258 / DSM 21875 / 2CP-1)</name>
    <dbReference type="NCBI Taxonomy" id="455488"/>
    <lineage>
        <taxon>Bacteria</taxon>
        <taxon>Pseudomonadati</taxon>
        <taxon>Myxococcota</taxon>
        <taxon>Myxococcia</taxon>
        <taxon>Myxococcales</taxon>
        <taxon>Cystobacterineae</taxon>
        <taxon>Anaeromyxobacteraceae</taxon>
        <taxon>Anaeromyxobacter</taxon>
    </lineage>
</organism>
<dbReference type="PANTHER" id="PTHR12935">
    <property type="entry name" value="GAMMA-GLUTAMYLCYCLOTRANSFERASE"/>
    <property type="match status" value="1"/>
</dbReference>